<keyword evidence="3" id="KW-1185">Reference proteome</keyword>
<organism evidence="2 3">
    <name type="scientific">Pyronema omphalodes (strain CBS 100304)</name>
    <name type="common">Pyronema confluens</name>
    <dbReference type="NCBI Taxonomy" id="1076935"/>
    <lineage>
        <taxon>Eukaryota</taxon>
        <taxon>Fungi</taxon>
        <taxon>Dikarya</taxon>
        <taxon>Ascomycota</taxon>
        <taxon>Pezizomycotina</taxon>
        <taxon>Pezizomycetes</taxon>
        <taxon>Pezizales</taxon>
        <taxon>Pyronemataceae</taxon>
        <taxon>Pyronema</taxon>
    </lineage>
</organism>
<dbReference type="Proteomes" id="UP000018144">
    <property type="component" value="Unassembled WGS sequence"/>
</dbReference>
<proteinExistence type="predicted"/>
<gene>
    <name evidence="2" type="ORF">PCON_06620</name>
</gene>
<dbReference type="EMBL" id="HF935332">
    <property type="protein sequence ID" value="CCX07033.1"/>
    <property type="molecule type" value="Genomic_DNA"/>
</dbReference>
<reference evidence="2 3" key="1">
    <citation type="journal article" date="2013" name="PLoS Genet.">
        <title>The genome and development-dependent transcriptomes of Pyronema confluens: a window into fungal evolution.</title>
        <authorList>
            <person name="Traeger S."/>
            <person name="Altegoer F."/>
            <person name="Freitag M."/>
            <person name="Gabaldon T."/>
            <person name="Kempken F."/>
            <person name="Kumar A."/>
            <person name="Marcet-Houben M."/>
            <person name="Poggeler S."/>
            <person name="Stajich J.E."/>
            <person name="Nowrousian M."/>
        </authorList>
    </citation>
    <scope>NUCLEOTIDE SEQUENCE [LARGE SCALE GENOMIC DNA]</scope>
    <source>
        <strain evidence="3">CBS 100304</strain>
        <tissue evidence="2">Vegetative mycelium</tissue>
    </source>
</reference>
<evidence type="ECO:0000256" key="1">
    <source>
        <dbReference type="SAM" id="SignalP"/>
    </source>
</evidence>
<name>U4L3Z9_PYROM</name>
<dbReference type="AlphaFoldDB" id="U4L3Z9"/>
<evidence type="ECO:0000313" key="3">
    <source>
        <dbReference type="Proteomes" id="UP000018144"/>
    </source>
</evidence>
<evidence type="ECO:0000313" key="2">
    <source>
        <dbReference type="EMBL" id="CCX07033.1"/>
    </source>
</evidence>
<sequence length="137" mass="14685">MGFLLLLIPFGTKKSATLPLAGAALSAIAGSGATVRPRLMQDLPAAPSKKTIQSNQASVAESRGILASTATAKESRTSVTAQAMDKLLFRYGEHRGEWESIITAASEMFEVLAKADVFLRYRGGALEGKWSWNQVDK</sequence>
<feature type="signal peptide" evidence="1">
    <location>
        <begin position="1"/>
        <end position="17"/>
    </location>
</feature>
<protein>
    <submittedName>
        <fullName evidence="2">Uncharacterized protein</fullName>
    </submittedName>
</protein>
<feature type="chain" id="PRO_5004651017" evidence="1">
    <location>
        <begin position="18"/>
        <end position="137"/>
    </location>
</feature>
<keyword evidence="1" id="KW-0732">Signal</keyword>
<accession>U4L3Z9</accession>